<protein>
    <recommendedName>
        <fullName evidence="3">Reverse transcriptase Ty1/copia-type domain-containing protein</fullName>
    </recommendedName>
</protein>
<evidence type="ECO:0008006" key="3">
    <source>
        <dbReference type="Google" id="ProtNLM"/>
    </source>
</evidence>
<comment type="caution">
    <text evidence="1">The sequence shown here is derived from an EMBL/GenBank/DDBJ whole genome shotgun (WGS) entry which is preliminary data.</text>
</comment>
<dbReference type="SUPFAM" id="SSF56672">
    <property type="entry name" value="DNA/RNA polymerases"/>
    <property type="match status" value="1"/>
</dbReference>
<dbReference type="PANTHER" id="PTHR11439:SF483">
    <property type="entry name" value="PEPTIDE SYNTHASE GLIP-LIKE, PUTATIVE (AFU_ORTHOLOGUE AFUA_3G12920)-RELATED"/>
    <property type="match status" value="1"/>
</dbReference>
<reference evidence="1 2" key="1">
    <citation type="journal article" date="2015" name="Environ. Microbiol.">
        <title>Metagenome sequence of Elaphomyces granulatus from sporocarp tissue reveals Ascomycota ectomycorrhizal fingerprints of genome expansion and a Proteobacteria-rich microbiome.</title>
        <authorList>
            <person name="Quandt C.A."/>
            <person name="Kohler A."/>
            <person name="Hesse C.N."/>
            <person name="Sharpton T.J."/>
            <person name="Martin F."/>
            <person name="Spatafora J.W."/>
        </authorList>
    </citation>
    <scope>NUCLEOTIDE SEQUENCE [LARGE SCALE GENOMIC DNA]</scope>
    <source>
        <strain evidence="1 2">OSC145934</strain>
    </source>
</reference>
<dbReference type="AlphaFoldDB" id="A0A232LRW5"/>
<dbReference type="CDD" id="cd09272">
    <property type="entry name" value="RNase_HI_RT_Ty1"/>
    <property type="match status" value="1"/>
</dbReference>
<dbReference type="EMBL" id="NPHW01005630">
    <property type="protein sequence ID" value="OXV06547.1"/>
    <property type="molecule type" value="Genomic_DNA"/>
</dbReference>
<name>A0A232LRW5_9EURO</name>
<organism evidence="1 2">
    <name type="scientific">Elaphomyces granulatus</name>
    <dbReference type="NCBI Taxonomy" id="519963"/>
    <lineage>
        <taxon>Eukaryota</taxon>
        <taxon>Fungi</taxon>
        <taxon>Dikarya</taxon>
        <taxon>Ascomycota</taxon>
        <taxon>Pezizomycotina</taxon>
        <taxon>Eurotiomycetes</taxon>
        <taxon>Eurotiomycetidae</taxon>
        <taxon>Eurotiales</taxon>
        <taxon>Elaphomycetaceae</taxon>
        <taxon>Elaphomyces</taxon>
    </lineage>
</organism>
<dbReference type="PANTHER" id="PTHR11439">
    <property type="entry name" value="GAG-POL-RELATED RETROTRANSPOSON"/>
    <property type="match status" value="1"/>
</dbReference>
<proteinExistence type="predicted"/>
<evidence type="ECO:0000313" key="1">
    <source>
        <dbReference type="EMBL" id="OXV06547.1"/>
    </source>
</evidence>
<dbReference type="OrthoDB" id="4362974at2759"/>
<evidence type="ECO:0000313" key="2">
    <source>
        <dbReference type="Proteomes" id="UP000243515"/>
    </source>
</evidence>
<sequence length="255" mass="28994">MVQGWKPANNKEGDPNSSLDYIELTGKLNWLSIKTRPDITQSIARLQRRSSSPTDADFDAVKRIYRYLKSNPRYGIVLGQIPTQPFTAFVDASYADCEKGRSTESYVFMLGGAPIAWSSKRQQIVAHSTTVAEYCSMSTIMMVRQGLYLQNICRAIGFEFDHPLPVFTDSGNVIKLLNKPGYSPGIRHLDVRYHYVKESKDENRIRIEKIDGKKNPADGLTKPYDNYKFVQFRNLIGLKETNFSIKNSSDSEDDE</sequence>
<accession>A0A232LRW5</accession>
<dbReference type="InterPro" id="IPR043502">
    <property type="entry name" value="DNA/RNA_pol_sf"/>
</dbReference>
<keyword evidence="2" id="KW-1185">Reference proteome</keyword>
<dbReference type="Proteomes" id="UP000243515">
    <property type="component" value="Unassembled WGS sequence"/>
</dbReference>
<gene>
    <name evidence="1" type="ORF">Egran_05685</name>
</gene>